<evidence type="ECO:0000256" key="1">
    <source>
        <dbReference type="ARBA" id="ARBA00004496"/>
    </source>
</evidence>
<keyword evidence="5" id="KW-0378">Hydrolase</keyword>
<dbReference type="GO" id="GO:0072344">
    <property type="term" value="P:rescue of stalled ribosome"/>
    <property type="evidence" value="ECO:0007669"/>
    <property type="project" value="EnsemblFungi"/>
</dbReference>
<comment type="similarity">
    <text evidence="2">Belongs to the TRAFAC class translation factor GTPase superfamily. Classic translation factor GTPase family. EF-Tu/EF-1A subfamily.</text>
</comment>
<dbReference type="InterPro" id="IPR027417">
    <property type="entry name" value="P-loop_NTPase"/>
</dbReference>
<dbReference type="CDD" id="cd04093">
    <property type="entry name" value="HBS1_C_III"/>
    <property type="match status" value="1"/>
</dbReference>
<evidence type="ECO:0000256" key="5">
    <source>
        <dbReference type="ARBA" id="ARBA00022801"/>
    </source>
</evidence>
<dbReference type="GO" id="GO:0045948">
    <property type="term" value="P:positive regulation of translational initiation"/>
    <property type="evidence" value="ECO:0007669"/>
    <property type="project" value="EnsemblFungi"/>
</dbReference>
<dbReference type="Proteomes" id="UP000019384">
    <property type="component" value="Unassembled WGS sequence"/>
</dbReference>
<dbReference type="Gene3D" id="3.40.50.300">
    <property type="entry name" value="P-loop containing nucleotide triphosphate hydrolases"/>
    <property type="match status" value="1"/>
</dbReference>
<organism evidence="12 13">
    <name type="scientific">Kuraishia capsulata CBS 1993</name>
    <dbReference type="NCBI Taxonomy" id="1382522"/>
    <lineage>
        <taxon>Eukaryota</taxon>
        <taxon>Fungi</taxon>
        <taxon>Dikarya</taxon>
        <taxon>Ascomycota</taxon>
        <taxon>Saccharomycotina</taxon>
        <taxon>Pichiomycetes</taxon>
        <taxon>Pichiales</taxon>
        <taxon>Pichiaceae</taxon>
        <taxon>Kuraishia</taxon>
    </lineage>
</organism>
<evidence type="ECO:0000256" key="9">
    <source>
        <dbReference type="ARBA" id="ARBA00063537"/>
    </source>
</evidence>
<evidence type="ECO:0000313" key="13">
    <source>
        <dbReference type="Proteomes" id="UP000019384"/>
    </source>
</evidence>
<dbReference type="InterPro" id="IPR009001">
    <property type="entry name" value="Transl_elong_EF1A/Init_IF2_C"/>
</dbReference>
<keyword evidence="4" id="KW-0547">Nucleotide-binding</keyword>
<evidence type="ECO:0000313" key="12">
    <source>
        <dbReference type="EMBL" id="CDK28190.1"/>
    </source>
</evidence>
<dbReference type="GO" id="GO:0005525">
    <property type="term" value="F:GTP binding"/>
    <property type="evidence" value="ECO:0007669"/>
    <property type="project" value="UniProtKB-KW"/>
</dbReference>
<feature type="domain" description="Tr-type G" evidence="11">
    <location>
        <begin position="93"/>
        <end position="313"/>
    </location>
</feature>
<keyword evidence="7" id="KW-0342">GTP-binding</keyword>
<evidence type="ECO:0000256" key="10">
    <source>
        <dbReference type="ARBA" id="ARBA00074866"/>
    </source>
</evidence>
<dbReference type="Pfam" id="PF00009">
    <property type="entry name" value="GTP_EFTU"/>
    <property type="match status" value="1"/>
</dbReference>
<keyword evidence="13" id="KW-1185">Reference proteome</keyword>
<evidence type="ECO:0000256" key="4">
    <source>
        <dbReference type="ARBA" id="ARBA00022741"/>
    </source>
</evidence>
<evidence type="ECO:0000256" key="3">
    <source>
        <dbReference type="ARBA" id="ARBA00022490"/>
    </source>
</evidence>
<dbReference type="PANTHER" id="PTHR23115">
    <property type="entry name" value="TRANSLATION FACTOR"/>
    <property type="match status" value="1"/>
</dbReference>
<dbReference type="AlphaFoldDB" id="W6MX33"/>
<dbReference type="GO" id="GO:0043022">
    <property type="term" value="F:ribosome binding"/>
    <property type="evidence" value="ECO:0007669"/>
    <property type="project" value="EnsemblFungi"/>
</dbReference>
<evidence type="ECO:0000256" key="2">
    <source>
        <dbReference type="ARBA" id="ARBA00007249"/>
    </source>
</evidence>
<evidence type="ECO:0000259" key="11">
    <source>
        <dbReference type="PROSITE" id="PS51722"/>
    </source>
</evidence>
<dbReference type="PROSITE" id="PS00301">
    <property type="entry name" value="G_TR_1"/>
    <property type="match status" value="1"/>
</dbReference>
<dbReference type="SUPFAM" id="SSF52540">
    <property type="entry name" value="P-loop containing nucleoside triphosphate hydrolases"/>
    <property type="match status" value="1"/>
</dbReference>
<dbReference type="GeneID" id="34521568"/>
<evidence type="ECO:0000256" key="7">
    <source>
        <dbReference type="ARBA" id="ARBA00023134"/>
    </source>
</evidence>
<protein>
    <recommendedName>
        <fullName evidence="10">Elongation factor 1 alpha-like protein</fullName>
    </recommendedName>
</protein>
<keyword evidence="3" id="KW-0963">Cytoplasm</keyword>
<reference evidence="12" key="2">
    <citation type="submission" date="2014-02" db="EMBL/GenBank/DDBJ databases">
        <title>Complete DNA sequence of /Kuraishia capsulata/ illustrates novel genomic features among budding yeasts (/Saccharomycotina/).</title>
        <authorList>
            <person name="Morales L."/>
            <person name="Noel B."/>
            <person name="Porcel B."/>
            <person name="Marcet-Houben M."/>
            <person name="Hullo M-F."/>
            <person name="Sacerdot C."/>
            <person name="Tekaia F."/>
            <person name="Leh-Louis V."/>
            <person name="Despons L."/>
            <person name="Khanna V."/>
            <person name="Aury J-M."/>
            <person name="Barbe V."/>
            <person name="Couloux A."/>
            <person name="Labadie K."/>
            <person name="Pelletier E."/>
            <person name="Souciet J-L."/>
            <person name="Boekhout T."/>
            <person name="Gabaldon T."/>
            <person name="Wincker P."/>
            <person name="Dujon B."/>
        </authorList>
    </citation>
    <scope>NUCLEOTIDE SEQUENCE</scope>
    <source>
        <strain evidence="12">CBS 1993</strain>
    </source>
</reference>
<dbReference type="PRINTS" id="PR00315">
    <property type="entry name" value="ELONGATNFCT"/>
</dbReference>
<dbReference type="InterPro" id="IPR050100">
    <property type="entry name" value="TRAFAC_GTPase_members"/>
</dbReference>
<evidence type="ECO:0000256" key="8">
    <source>
        <dbReference type="ARBA" id="ARBA00049117"/>
    </source>
</evidence>
<dbReference type="HOGENOM" id="CLU_007265_3_5_1"/>
<sequence length="520" mass="57038">MINDNLGSKRRKLEESSSIFNVFPETNYEIAEKAKSNFSKPSPDDIVLKAQETNSQEIAVGVKALKLDSKKPAVTKPKKKIDVSKELGVKLSKPSLSFGVIGHVDSGKSTLAGRLLYDLKIVDSKTLHKLTKESESIGKASFALAWIMDQTKDERERGVTVDICQTQFKTEKSLFTMIDCPGHKSFIPQMINGISQADLTLLIVDAGKNAFESSFGLSGQTREQITIARNLGLDRLVVAVNKMDTADWQQDRFEQIVDELTQFLVDDLAFAKEKIRFVPISGLSGGNVVAKQKLSWYSKGTLMEVLEAEAELKHSEDSADRFNDEFIMSINDIETSSDDVLISGRVNSGKIQPGESIAVSPSGDVGVVDKIFANIESPGAPKAKQDRDLVIVGEFVTLKVKNLSLPDNVKVGDLVSRSNSPIQASMKIKCKITTFKMNLPLLLGSQFILFRNNISVPATLSNIEGRKKKHLGSNQDALVEIDLVERPIPVLTYAQDSKLGRVVLRKNGETIGAGTVEEVL</sequence>
<dbReference type="EMBL" id="HG793129">
    <property type="protein sequence ID" value="CDK28190.1"/>
    <property type="molecule type" value="Genomic_DNA"/>
</dbReference>
<dbReference type="GO" id="GO:0005737">
    <property type="term" value="C:cytoplasm"/>
    <property type="evidence" value="ECO:0007669"/>
    <property type="project" value="UniProtKB-SubCell"/>
</dbReference>
<name>W6MX33_9ASCO</name>
<dbReference type="InterPro" id="IPR000795">
    <property type="entry name" value="T_Tr_GTP-bd_dom"/>
</dbReference>
<dbReference type="InterPro" id="IPR031157">
    <property type="entry name" value="G_TR_CS"/>
</dbReference>
<dbReference type="OrthoDB" id="342024at2759"/>
<dbReference type="GO" id="GO:0070651">
    <property type="term" value="P:nonfunctional rRNA decay"/>
    <property type="evidence" value="ECO:0007669"/>
    <property type="project" value="EnsemblFungi"/>
</dbReference>
<proteinExistence type="inferred from homology"/>
<dbReference type="STRING" id="1382522.W6MX33"/>
<keyword evidence="6" id="KW-0648">Protein biosynthesis</keyword>
<gene>
    <name evidence="12" type="ORF">KUCA_T00004172001</name>
</gene>
<dbReference type="RefSeq" id="XP_022460180.1">
    <property type="nucleotide sequence ID" value="XM_022600878.1"/>
</dbReference>
<dbReference type="Pfam" id="PF22594">
    <property type="entry name" value="GTP-eEF1A_C"/>
    <property type="match status" value="1"/>
</dbReference>
<comment type="subunit">
    <text evidence="9">Component of the Dom34-Hbs1 complex, also named Pelota-HBS1L complex, composed of dom34 and hbs1.</text>
</comment>
<comment type="subcellular location">
    <subcellularLocation>
        <location evidence="1">Cytoplasm</location>
    </subcellularLocation>
</comment>
<dbReference type="GO" id="GO:0070966">
    <property type="term" value="P:nuclear-transcribed mRNA catabolic process, no-go decay"/>
    <property type="evidence" value="ECO:0007669"/>
    <property type="project" value="EnsemblFungi"/>
</dbReference>
<reference evidence="12" key="1">
    <citation type="submission" date="2013-12" db="EMBL/GenBank/DDBJ databases">
        <authorList>
            <person name="Genoscope - CEA"/>
        </authorList>
    </citation>
    <scope>NUCLEOTIDE SEQUENCE</scope>
    <source>
        <strain evidence="12">CBS 1993</strain>
    </source>
</reference>
<evidence type="ECO:0000256" key="6">
    <source>
        <dbReference type="ARBA" id="ARBA00022917"/>
    </source>
</evidence>
<accession>W6MX33</accession>
<dbReference type="GO" id="GO:1990533">
    <property type="term" value="C:Dom34-Hbs1 complex"/>
    <property type="evidence" value="ECO:0007669"/>
    <property type="project" value="EnsemblFungi"/>
</dbReference>
<dbReference type="FunFam" id="3.40.50.300:FF:000204">
    <property type="entry name" value="Translation elongation factor Tu"/>
    <property type="match status" value="1"/>
</dbReference>
<dbReference type="Gene3D" id="2.40.30.10">
    <property type="entry name" value="Translation factors"/>
    <property type="match status" value="2"/>
</dbReference>
<dbReference type="PROSITE" id="PS51722">
    <property type="entry name" value="G_TR_2"/>
    <property type="match status" value="1"/>
</dbReference>
<dbReference type="InterPro" id="IPR054696">
    <property type="entry name" value="GTP-eEF1A_C"/>
</dbReference>
<dbReference type="SUPFAM" id="SSF50465">
    <property type="entry name" value="EF-Tu/eEF-1alpha/eIF2-gamma C-terminal domain"/>
    <property type="match status" value="1"/>
</dbReference>
<dbReference type="InterPro" id="IPR009000">
    <property type="entry name" value="Transl_B-barrel_sf"/>
</dbReference>
<dbReference type="GO" id="GO:0003924">
    <property type="term" value="F:GTPase activity"/>
    <property type="evidence" value="ECO:0007669"/>
    <property type="project" value="EnsemblFungi"/>
</dbReference>
<comment type="catalytic activity">
    <reaction evidence="8">
        <text>GTP + H2O = GDP + phosphate + H(+)</text>
        <dbReference type="Rhea" id="RHEA:19669"/>
        <dbReference type="ChEBI" id="CHEBI:15377"/>
        <dbReference type="ChEBI" id="CHEBI:15378"/>
        <dbReference type="ChEBI" id="CHEBI:37565"/>
        <dbReference type="ChEBI" id="CHEBI:43474"/>
        <dbReference type="ChEBI" id="CHEBI:58189"/>
    </reaction>
    <physiologicalReaction direction="left-to-right" evidence="8">
        <dbReference type="Rhea" id="RHEA:19670"/>
    </physiologicalReaction>
</comment>
<dbReference type="SUPFAM" id="SSF50447">
    <property type="entry name" value="Translation proteins"/>
    <property type="match status" value="1"/>
</dbReference>